<reference evidence="7" key="1">
    <citation type="submission" date="2019-06" db="EMBL/GenBank/DDBJ databases">
        <authorList>
            <consortium name="Wellcome Sanger Institute Data Sharing"/>
        </authorList>
    </citation>
    <scope>NUCLEOTIDE SEQUENCE [LARGE SCALE GENOMIC DNA]</scope>
</reference>
<comment type="subcellular location">
    <subcellularLocation>
        <location evidence="5">Nucleus</location>
    </subcellularLocation>
</comment>
<keyword evidence="5" id="KW-0539">Nucleus</keyword>
<dbReference type="PANTHER" id="PTHR12081">
    <property type="entry name" value="TRANSCRIPTION FACTOR E2F"/>
    <property type="match status" value="1"/>
</dbReference>
<dbReference type="Gene3D" id="6.10.250.540">
    <property type="match status" value="1"/>
</dbReference>
<sequence length="235" mass="26208">CLQQRFQVKMQNLCCPIKMQLYEKVQARYDRSLSLGALAKKFAELIERPNTVLDLNAIAQRLDVPKRRLYDVTNVLQGVMLLEKKSKNLMRWLGPQLTQRVKKTEIQALIQAEVALDELIEDCTPYLLSSLTSCLTHAYVTYEDLLAIPALKDQTVIAVKAPVETKVDVAHPEDAFRIHLCSSLGPIDVFMCCDDEVPNDAPESNLTSTSASSPKGERFDSALPAQAGCLPHINP</sequence>
<dbReference type="GO" id="GO:0000981">
    <property type="term" value="F:DNA-binding transcription factor activity, RNA polymerase II-specific"/>
    <property type="evidence" value="ECO:0007669"/>
    <property type="project" value="TreeGrafter"/>
</dbReference>
<dbReference type="Gene3D" id="1.10.10.10">
    <property type="entry name" value="Winged helix-like DNA-binding domain superfamily/Winged helix DNA-binding domain"/>
    <property type="match status" value="1"/>
</dbReference>
<dbReference type="SMART" id="SM01372">
    <property type="entry name" value="E2F_TDP"/>
    <property type="match status" value="1"/>
</dbReference>
<dbReference type="Ensembl" id="ENSSFAT00005041284.1">
    <property type="protein sequence ID" value="ENSSFAP00005039810.1"/>
    <property type="gene ID" value="ENSSFAG00005019893.1"/>
</dbReference>
<dbReference type="InterPro" id="IPR032198">
    <property type="entry name" value="E2F_CC-MB"/>
</dbReference>
<evidence type="ECO:0000259" key="6">
    <source>
        <dbReference type="SMART" id="SM01372"/>
    </source>
</evidence>
<evidence type="ECO:0000256" key="4">
    <source>
        <dbReference type="ARBA" id="ARBA00023163"/>
    </source>
</evidence>
<evidence type="ECO:0000256" key="1">
    <source>
        <dbReference type="ARBA" id="ARBA00010940"/>
    </source>
</evidence>
<dbReference type="InParanoid" id="A0A672IFS6"/>
<evidence type="ECO:0000256" key="3">
    <source>
        <dbReference type="ARBA" id="ARBA00023125"/>
    </source>
</evidence>
<protein>
    <recommendedName>
        <fullName evidence="6">E2F/DP family winged-helix DNA-binding domain-containing protein</fullName>
    </recommendedName>
</protein>
<evidence type="ECO:0000313" key="8">
    <source>
        <dbReference type="Proteomes" id="UP000472267"/>
    </source>
</evidence>
<reference evidence="7" key="2">
    <citation type="submission" date="2025-08" db="UniProtKB">
        <authorList>
            <consortium name="Ensembl"/>
        </authorList>
    </citation>
    <scope>IDENTIFICATION</scope>
</reference>
<dbReference type="InterPro" id="IPR037241">
    <property type="entry name" value="E2F-DP_heterodim"/>
</dbReference>
<keyword evidence="2 5" id="KW-0805">Transcription regulation</keyword>
<organism evidence="7 8">
    <name type="scientific">Salarias fasciatus</name>
    <name type="common">Jewelled blenny</name>
    <name type="synonym">Blennius fasciatus</name>
    <dbReference type="NCBI Taxonomy" id="181472"/>
    <lineage>
        <taxon>Eukaryota</taxon>
        <taxon>Metazoa</taxon>
        <taxon>Chordata</taxon>
        <taxon>Craniata</taxon>
        <taxon>Vertebrata</taxon>
        <taxon>Euteleostomi</taxon>
        <taxon>Actinopterygii</taxon>
        <taxon>Neopterygii</taxon>
        <taxon>Teleostei</taxon>
        <taxon>Neoteleostei</taxon>
        <taxon>Acanthomorphata</taxon>
        <taxon>Ovalentaria</taxon>
        <taxon>Blenniimorphae</taxon>
        <taxon>Blenniiformes</taxon>
        <taxon>Blennioidei</taxon>
        <taxon>Blenniidae</taxon>
        <taxon>Salariinae</taxon>
        <taxon>Salarias</taxon>
    </lineage>
</organism>
<dbReference type="AlphaFoldDB" id="A0A672IFS6"/>
<comment type="similarity">
    <text evidence="1 5">Belongs to the E2F/DP family.</text>
</comment>
<keyword evidence="3 5" id="KW-0238">DNA-binding</keyword>
<dbReference type="PANTHER" id="PTHR12081:SF19">
    <property type="entry name" value="TRANSCRIPTION FACTOR E2F6"/>
    <property type="match status" value="1"/>
</dbReference>
<evidence type="ECO:0000256" key="2">
    <source>
        <dbReference type="ARBA" id="ARBA00023015"/>
    </source>
</evidence>
<dbReference type="SUPFAM" id="SSF144074">
    <property type="entry name" value="E2F-DP heterodimerization region"/>
    <property type="match status" value="1"/>
</dbReference>
<dbReference type="SUPFAM" id="SSF46785">
    <property type="entry name" value="Winged helix' DNA-binding domain"/>
    <property type="match status" value="1"/>
</dbReference>
<dbReference type="OMA" id="FYIEHLQ"/>
<dbReference type="GO" id="GO:0090575">
    <property type="term" value="C:RNA polymerase II transcription regulator complex"/>
    <property type="evidence" value="ECO:0007669"/>
    <property type="project" value="TreeGrafter"/>
</dbReference>
<proteinExistence type="inferred from homology"/>
<dbReference type="InterPro" id="IPR015633">
    <property type="entry name" value="E2F"/>
</dbReference>
<dbReference type="CDD" id="cd14660">
    <property type="entry name" value="E2F_DD"/>
    <property type="match status" value="1"/>
</dbReference>
<dbReference type="GO" id="GO:0046983">
    <property type="term" value="F:protein dimerization activity"/>
    <property type="evidence" value="ECO:0007669"/>
    <property type="project" value="InterPro"/>
</dbReference>
<dbReference type="Proteomes" id="UP000472267">
    <property type="component" value="Chromosome 22"/>
</dbReference>
<keyword evidence="4 5" id="KW-0804">Transcription</keyword>
<feature type="domain" description="E2F/DP family winged-helix DNA-binding" evidence="6">
    <location>
        <begin position="30"/>
        <end position="94"/>
    </location>
</feature>
<dbReference type="InterPro" id="IPR036388">
    <property type="entry name" value="WH-like_DNA-bd_sf"/>
</dbReference>
<dbReference type="GO" id="GO:0000978">
    <property type="term" value="F:RNA polymerase II cis-regulatory region sequence-specific DNA binding"/>
    <property type="evidence" value="ECO:0007669"/>
    <property type="project" value="InterPro"/>
</dbReference>
<name>A0A672IFS6_SALFA</name>
<dbReference type="Pfam" id="PF16421">
    <property type="entry name" value="E2F_CC-MB"/>
    <property type="match status" value="1"/>
</dbReference>
<dbReference type="Pfam" id="PF02319">
    <property type="entry name" value="WHD_E2F_TDP"/>
    <property type="match status" value="1"/>
</dbReference>
<keyword evidence="8" id="KW-1185">Reference proteome</keyword>
<dbReference type="InterPro" id="IPR003316">
    <property type="entry name" value="E2F_WHTH_DNA-bd_dom"/>
</dbReference>
<evidence type="ECO:0000313" key="7">
    <source>
        <dbReference type="Ensembl" id="ENSSFAP00005039810.1"/>
    </source>
</evidence>
<accession>A0A672IFS6</accession>
<evidence type="ECO:0000256" key="5">
    <source>
        <dbReference type="RuleBase" id="RU003796"/>
    </source>
</evidence>
<reference evidence="7" key="3">
    <citation type="submission" date="2025-09" db="UniProtKB">
        <authorList>
            <consortium name="Ensembl"/>
        </authorList>
    </citation>
    <scope>IDENTIFICATION</scope>
</reference>
<dbReference type="InterPro" id="IPR036390">
    <property type="entry name" value="WH_DNA-bd_sf"/>
</dbReference>